<evidence type="ECO:0000313" key="4">
    <source>
        <dbReference type="Proteomes" id="UP000002931"/>
    </source>
</evidence>
<keyword evidence="1" id="KW-0812">Transmembrane</keyword>
<keyword evidence="1" id="KW-1133">Transmembrane helix</keyword>
<accession>A3VGN3</accession>
<dbReference type="SUPFAM" id="SSF48317">
    <property type="entry name" value="Acid phosphatase/Vanadium-dependent haloperoxidase"/>
    <property type="match status" value="1"/>
</dbReference>
<dbReference type="InterPro" id="IPR036938">
    <property type="entry name" value="PAP2/HPO_sf"/>
</dbReference>
<feature type="transmembrane region" description="Helical" evidence="1">
    <location>
        <begin position="43"/>
        <end position="64"/>
    </location>
</feature>
<dbReference type="Proteomes" id="UP000002931">
    <property type="component" value="Unassembled WGS sequence"/>
</dbReference>
<dbReference type="STRING" id="314271.RB2654_14170"/>
<dbReference type="InterPro" id="IPR000326">
    <property type="entry name" value="PAP2/HPO"/>
</dbReference>
<sequence>MPHGVDVATASFPSGHSMMAAVTYLTLAVMLARLDGHTKVRVFFVSLAAILALAVGVSRVYLGVHWPSDVLAGWTLGAAWALLVWLIARWLERRGRIDRETGG</sequence>
<dbReference type="Pfam" id="PF01569">
    <property type="entry name" value="PAP2"/>
    <property type="match status" value="1"/>
</dbReference>
<dbReference type="PANTHER" id="PTHR14969">
    <property type="entry name" value="SPHINGOSINE-1-PHOSPHATE PHOSPHOHYDROLASE"/>
    <property type="match status" value="1"/>
</dbReference>
<evidence type="ECO:0000313" key="3">
    <source>
        <dbReference type="EMBL" id="EAQ12438.1"/>
    </source>
</evidence>
<comment type="caution">
    <text evidence="3">The sequence shown here is derived from an EMBL/GenBank/DDBJ whole genome shotgun (WGS) entry which is preliminary data.</text>
</comment>
<dbReference type="HOGENOM" id="CLU_2260369_0_0_5"/>
<evidence type="ECO:0000256" key="1">
    <source>
        <dbReference type="SAM" id="Phobius"/>
    </source>
</evidence>
<dbReference type="SMART" id="SM00014">
    <property type="entry name" value="acidPPc"/>
    <property type="match status" value="1"/>
</dbReference>
<feature type="transmembrane region" description="Helical" evidence="1">
    <location>
        <begin position="70"/>
        <end position="91"/>
    </location>
</feature>
<name>A3VGN3_9RHOB</name>
<gene>
    <name evidence="3" type="ORF">RB2654_14170</name>
</gene>
<reference evidence="3 4" key="1">
    <citation type="journal article" date="2010" name="J. Bacteriol.">
        <title>Genome sequences of Pelagibaca bermudensis HTCC2601T and Maritimibacter alkaliphilus HTCC2654T, the type strains of two marine Roseobacter genera.</title>
        <authorList>
            <person name="Thrash J.C."/>
            <person name="Cho J.C."/>
            <person name="Ferriera S."/>
            <person name="Johnson J."/>
            <person name="Vergin K.L."/>
            <person name="Giovannoni S.J."/>
        </authorList>
    </citation>
    <scope>NUCLEOTIDE SEQUENCE [LARGE SCALE GENOMIC DNA]</scope>
    <source>
        <strain evidence="3 4">HTCC2654</strain>
    </source>
</reference>
<evidence type="ECO:0000259" key="2">
    <source>
        <dbReference type="SMART" id="SM00014"/>
    </source>
</evidence>
<dbReference type="CDD" id="cd03392">
    <property type="entry name" value="PAP2_like_2"/>
    <property type="match status" value="1"/>
</dbReference>
<proteinExistence type="predicted"/>
<dbReference type="AlphaFoldDB" id="A3VGN3"/>
<protein>
    <submittedName>
        <fullName evidence="3">PA-phosphatase related phosphoesterase</fullName>
    </submittedName>
</protein>
<dbReference type="Gene3D" id="1.20.144.10">
    <property type="entry name" value="Phosphatidic acid phosphatase type 2/haloperoxidase"/>
    <property type="match status" value="1"/>
</dbReference>
<dbReference type="eggNOG" id="COG0671">
    <property type="taxonomic scope" value="Bacteria"/>
</dbReference>
<dbReference type="EMBL" id="AAMT01000008">
    <property type="protein sequence ID" value="EAQ12438.1"/>
    <property type="molecule type" value="Genomic_DNA"/>
</dbReference>
<keyword evidence="4" id="KW-1185">Reference proteome</keyword>
<dbReference type="PANTHER" id="PTHR14969:SF13">
    <property type="entry name" value="AT30094P"/>
    <property type="match status" value="1"/>
</dbReference>
<keyword evidence="1" id="KW-0472">Membrane</keyword>
<organism evidence="3 4">
    <name type="scientific">Maritimibacter alkaliphilus HTCC2654</name>
    <dbReference type="NCBI Taxonomy" id="314271"/>
    <lineage>
        <taxon>Bacteria</taxon>
        <taxon>Pseudomonadati</taxon>
        <taxon>Pseudomonadota</taxon>
        <taxon>Alphaproteobacteria</taxon>
        <taxon>Rhodobacterales</taxon>
        <taxon>Roseobacteraceae</taxon>
        <taxon>Maritimibacter</taxon>
    </lineage>
</organism>
<feature type="transmembrane region" description="Helical" evidence="1">
    <location>
        <begin position="12"/>
        <end position="31"/>
    </location>
</feature>
<feature type="domain" description="Phosphatidic acid phosphatase type 2/haloperoxidase" evidence="2">
    <location>
        <begin position="1"/>
        <end position="85"/>
    </location>
</feature>